<keyword evidence="6 14" id="KW-0812">Transmembrane</keyword>
<proteinExistence type="inferred from homology"/>
<dbReference type="InterPro" id="IPR019378">
    <property type="entry name" value="GDP-Fuc_O-FucTrfase"/>
</dbReference>
<dbReference type="GO" id="GO:0016757">
    <property type="term" value="F:glycosyltransferase activity"/>
    <property type="evidence" value="ECO:0007669"/>
    <property type="project" value="UniProtKB-KW"/>
</dbReference>
<protein>
    <recommendedName>
        <fullName evidence="13">O-fucosyltransferase family protein</fullName>
    </recommendedName>
</protein>
<evidence type="ECO:0000256" key="5">
    <source>
        <dbReference type="ARBA" id="ARBA00022679"/>
    </source>
</evidence>
<evidence type="ECO:0000256" key="4">
    <source>
        <dbReference type="ARBA" id="ARBA00022676"/>
    </source>
</evidence>
<feature type="transmembrane region" description="Helical" evidence="14">
    <location>
        <begin position="45"/>
        <end position="67"/>
    </location>
</feature>
<keyword evidence="11" id="KW-0294">Fucose metabolism</keyword>
<keyword evidence="5" id="KW-0808">Transferase</keyword>
<dbReference type="EMBL" id="NMUH01004652">
    <property type="protein sequence ID" value="MQM10358.1"/>
    <property type="molecule type" value="Genomic_DNA"/>
</dbReference>
<keyword evidence="10" id="KW-0325">Glycoprotein</keyword>
<evidence type="ECO:0000256" key="13">
    <source>
        <dbReference type="ARBA" id="ARBA00030350"/>
    </source>
</evidence>
<keyword evidence="16" id="KW-1185">Reference proteome</keyword>
<evidence type="ECO:0000256" key="8">
    <source>
        <dbReference type="ARBA" id="ARBA00022989"/>
    </source>
</evidence>
<dbReference type="PIRSF" id="PIRSF009360">
    <property type="entry name" value="UCP009360"/>
    <property type="match status" value="1"/>
</dbReference>
<comment type="similarity">
    <text evidence="3">Belongs to the glycosyltransferase GT106 family.</text>
</comment>
<evidence type="ECO:0000256" key="11">
    <source>
        <dbReference type="ARBA" id="ARBA00023253"/>
    </source>
</evidence>
<evidence type="ECO:0000256" key="3">
    <source>
        <dbReference type="ARBA" id="ARBA00007737"/>
    </source>
</evidence>
<dbReference type="PANTHER" id="PTHR31741">
    <property type="entry name" value="OS02G0726500 PROTEIN-RELATED"/>
    <property type="match status" value="1"/>
</dbReference>
<dbReference type="GO" id="GO:0016020">
    <property type="term" value="C:membrane"/>
    <property type="evidence" value="ECO:0007669"/>
    <property type="project" value="UniProtKB-SubCell"/>
</dbReference>
<evidence type="ECO:0000256" key="14">
    <source>
        <dbReference type="SAM" id="Phobius"/>
    </source>
</evidence>
<dbReference type="Proteomes" id="UP000652761">
    <property type="component" value="Unassembled WGS sequence"/>
</dbReference>
<dbReference type="GO" id="GO:0005737">
    <property type="term" value="C:cytoplasm"/>
    <property type="evidence" value="ECO:0007669"/>
    <property type="project" value="TreeGrafter"/>
</dbReference>
<name>A0A843WV75_COLES</name>
<dbReference type="PANTHER" id="PTHR31741:SF66">
    <property type="entry name" value="O-FUCOSYLTRANSFERASE 20"/>
    <property type="match status" value="1"/>
</dbReference>
<evidence type="ECO:0000256" key="7">
    <source>
        <dbReference type="ARBA" id="ARBA00022968"/>
    </source>
</evidence>
<evidence type="ECO:0000313" key="15">
    <source>
        <dbReference type="EMBL" id="MQM10358.1"/>
    </source>
</evidence>
<organism evidence="15 16">
    <name type="scientific">Colocasia esculenta</name>
    <name type="common">Wild taro</name>
    <name type="synonym">Arum esculentum</name>
    <dbReference type="NCBI Taxonomy" id="4460"/>
    <lineage>
        <taxon>Eukaryota</taxon>
        <taxon>Viridiplantae</taxon>
        <taxon>Streptophyta</taxon>
        <taxon>Embryophyta</taxon>
        <taxon>Tracheophyta</taxon>
        <taxon>Spermatophyta</taxon>
        <taxon>Magnoliopsida</taxon>
        <taxon>Liliopsida</taxon>
        <taxon>Araceae</taxon>
        <taxon>Aroideae</taxon>
        <taxon>Colocasieae</taxon>
        <taxon>Colocasia</taxon>
    </lineage>
</organism>
<dbReference type="OrthoDB" id="737315at2759"/>
<evidence type="ECO:0000256" key="6">
    <source>
        <dbReference type="ARBA" id="ARBA00022692"/>
    </source>
</evidence>
<keyword evidence="9 14" id="KW-0472">Membrane</keyword>
<reference evidence="15" key="1">
    <citation type="submission" date="2017-07" db="EMBL/GenBank/DDBJ databases">
        <title>Taro Niue Genome Assembly and Annotation.</title>
        <authorList>
            <person name="Atibalentja N."/>
            <person name="Keating K."/>
            <person name="Fields C.J."/>
        </authorList>
    </citation>
    <scope>NUCLEOTIDE SEQUENCE</scope>
    <source>
        <strain evidence="15">Niue_2</strain>
        <tissue evidence="15">Leaf</tissue>
    </source>
</reference>
<comment type="subcellular location">
    <subcellularLocation>
        <location evidence="1">Membrane</location>
        <topology evidence="1">Single-pass type II membrane protein</topology>
    </subcellularLocation>
</comment>
<dbReference type="InterPro" id="IPR024709">
    <property type="entry name" value="FucosylTrfase_pln"/>
</dbReference>
<keyword evidence="12" id="KW-0119">Carbohydrate metabolism</keyword>
<comment type="pathway">
    <text evidence="2">Glycan metabolism.</text>
</comment>
<evidence type="ECO:0000256" key="2">
    <source>
        <dbReference type="ARBA" id="ARBA00004881"/>
    </source>
</evidence>
<evidence type="ECO:0000313" key="16">
    <source>
        <dbReference type="Proteomes" id="UP000652761"/>
    </source>
</evidence>
<dbReference type="GO" id="GO:0006004">
    <property type="term" value="P:fucose metabolic process"/>
    <property type="evidence" value="ECO:0007669"/>
    <property type="project" value="UniProtKB-KW"/>
</dbReference>
<evidence type="ECO:0000256" key="10">
    <source>
        <dbReference type="ARBA" id="ARBA00023180"/>
    </source>
</evidence>
<evidence type="ECO:0000256" key="1">
    <source>
        <dbReference type="ARBA" id="ARBA00004606"/>
    </source>
</evidence>
<keyword evidence="7" id="KW-0735">Signal-anchor</keyword>
<sequence>MWEYCAMCTGKPTTHRDPVIAPKLPAVSLRKPGAASAARRSRCSLFLAFVLLSLLWACVNLFGQLALPPLPSSCIRRHLQLQAAGSPKEGHLGWFRTGELPGHGSGMDRPCLNFSEEYRQRSAQSRGGRRWTRRGRFLIAVVSGGLNQQRNQIVDAVVIARILDAALVLPVLQVNRVWGDESEFSDIFDERRFKRTLADDVKVISTLPSSHLGKRPAKGVPMPFGAGEAWVRAQYMRKLDRSGILLIRDLDSRLSKRLNPDLQKLRCKVAFQALRFRPWIEEIGESMARRMSEQGPYVALHLRLEKDVWVRTGCSPGLGEAADRAVTEDRASHPELLTSRSSLTPHERYLAGLCPLNATELSILLRGVGMTRSTRIYWAGGEPFGGEEALRPLTSSFSSLLSKWSLARPGELDGLVHRPSVLGAIDYIVCLRSGVFLANHGGNMAKALQGHRAFMGYSGDVVPKKRLVVHLLQNKSLEEDEIKDRLKRIHVESWDLSTLKTREKGGDAAIVSPIPGCMCTL</sequence>
<comment type="caution">
    <text evidence="15">The sequence shown here is derived from an EMBL/GenBank/DDBJ whole genome shotgun (WGS) entry which is preliminary data.</text>
</comment>
<evidence type="ECO:0000256" key="9">
    <source>
        <dbReference type="ARBA" id="ARBA00023136"/>
    </source>
</evidence>
<keyword evidence="4" id="KW-0328">Glycosyltransferase</keyword>
<keyword evidence="8 14" id="KW-1133">Transmembrane helix</keyword>
<dbReference type="AlphaFoldDB" id="A0A843WV75"/>
<dbReference type="Pfam" id="PF10250">
    <property type="entry name" value="O-FucT"/>
    <property type="match status" value="1"/>
</dbReference>
<evidence type="ECO:0000256" key="12">
    <source>
        <dbReference type="ARBA" id="ARBA00023277"/>
    </source>
</evidence>
<accession>A0A843WV75</accession>
<gene>
    <name evidence="15" type="ORF">Taro_043251</name>
</gene>